<evidence type="ECO:0000313" key="3">
    <source>
        <dbReference type="Proteomes" id="UP000008457"/>
    </source>
</evidence>
<reference evidence="3" key="1">
    <citation type="submission" date="2010-11" db="EMBL/GenBank/DDBJ databases">
        <title>The complete genome of Mahella australiensis DSM 15567.</title>
        <authorList>
            <consortium name="US DOE Joint Genome Institute (JGI-PGF)"/>
            <person name="Lucas S."/>
            <person name="Copeland A."/>
            <person name="Lapidus A."/>
            <person name="Bruce D."/>
            <person name="Goodwin L."/>
            <person name="Pitluck S."/>
            <person name="Kyrpides N."/>
            <person name="Mavromatis K."/>
            <person name="Pagani I."/>
            <person name="Ivanova N."/>
            <person name="Teshima H."/>
            <person name="Brettin T."/>
            <person name="Detter J.C."/>
            <person name="Han C."/>
            <person name="Tapia R."/>
            <person name="Land M."/>
            <person name="Hauser L."/>
            <person name="Markowitz V."/>
            <person name="Cheng J.-F."/>
            <person name="Hugenholtz P."/>
            <person name="Woyke T."/>
            <person name="Wu D."/>
            <person name="Spring S."/>
            <person name="Pukall R."/>
            <person name="Steenblock K."/>
            <person name="Schneider S."/>
            <person name="Klenk H.-P."/>
            <person name="Eisen J.A."/>
        </authorList>
    </citation>
    <scope>NUCLEOTIDE SEQUENCE [LARGE SCALE GENOMIC DNA]</scope>
    <source>
        <strain evidence="3">DSM 15567 / CIP 107919 / 50-1 BON</strain>
    </source>
</reference>
<dbReference type="Proteomes" id="UP000008457">
    <property type="component" value="Chromosome"/>
</dbReference>
<keyword evidence="3" id="KW-1185">Reference proteome</keyword>
<evidence type="ECO:0000313" key="2">
    <source>
        <dbReference type="EMBL" id="AEE95843.1"/>
    </source>
</evidence>
<feature type="chain" id="PRO_5038761224" description="Lipoprotein" evidence="1">
    <location>
        <begin position="25"/>
        <end position="136"/>
    </location>
</feature>
<protein>
    <recommendedName>
        <fullName evidence="4">Lipoprotein</fullName>
    </recommendedName>
</protein>
<dbReference type="AlphaFoldDB" id="F4A025"/>
<gene>
    <name evidence="2" type="ordered locus">Mahau_0640</name>
</gene>
<dbReference type="STRING" id="697281.Mahau_0640"/>
<dbReference type="RefSeq" id="WP_013780276.1">
    <property type="nucleotide sequence ID" value="NC_015520.1"/>
</dbReference>
<feature type="signal peptide" evidence="1">
    <location>
        <begin position="1"/>
        <end position="24"/>
    </location>
</feature>
<evidence type="ECO:0000256" key="1">
    <source>
        <dbReference type="SAM" id="SignalP"/>
    </source>
</evidence>
<reference evidence="2 3" key="2">
    <citation type="journal article" date="2011" name="Stand. Genomic Sci.">
        <title>Complete genome sequence of Mahella australiensis type strain (50-1 BON).</title>
        <authorList>
            <person name="Sikorski J."/>
            <person name="Teshima H."/>
            <person name="Nolan M."/>
            <person name="Lucas S."/>
            <person name="Hammon N."/>
            <person name="Deshpande S."/>
            <person name="Cheng J.F."/>
            <person name="Pitluck S."/>
            <person name="Liolios K."/>
            <person name="Pagani I."/>
            <person name="Ivanova N."/>
            <person name="Huntemann M."/>
            <person name="Mavromatis K."/>
            <person name="Ovchinikova G."/>
            <person name="Pati A."/>
            <person name="Tapia R."/>
            <person name="Han C."/>
            <person name="Goodwin L."/>
            <person name="Chen A."/>
            <person name="Palaniappan K."/>
            <person name="Land M."/>
            <person name="Hauser L."/>
            <person name="Ngatchou-Djao O.D."/>
            <person name="Rohde M."/>
            <person name="Pukall R."/>
            <person name="Spring S."/>
            <person name="Abt B."/>
            <person name="Goker M."/>
            <person name="Detter J.C."/>
            <person name="Woyke T."/>
            <person name="Bristow J."/>
            <person name="Markowitz V."/>
            <person name="Hugenholtz P."/>
            <person name="Eisen J.A."/>
            <person name="Kyrpides N.C."/>
            <person name="Klenk H.P."/>
            <person name="Lapidus A."/>
        </authorList>
    </citation>
    <scope>NUCLEOTIDE SEQUENCE [LARGE SCALE GENOMIC DNA]</scope>
    <source>
        <strain evidence="3">DSM 15567 / CIP 107919 / 50-1 BON</strain>
    </source>
</reference>
<dbReference type="KEGG" id="mas:Mahau_0640"/>
<accession>F4A025</accession>
<evidence type="ECO:0008006" key="4">
    <source>
        <dbReference type="Google" id="ProtNLM"/>
    </source>
</evidence>
<dbReference type="HOGENOM" id="CLU_1872932_0_0_9"/>
<dbReference type="PROSITE" id="PS51257">
    <property type="entry name" value="PROKAR_LIPOPROTEIN"/>
    <property type="match status" value="1"/>
</dbReference>
<organism evidence="2 3">
    <name type="scientific">Mahella australiensis (strain DSM 15567 / CIP 107919 / 50-1 BON)</name>
    <dbReference type="NCBI Taxonomy" id="697281"/>
    <lineage>
        <taxon>Bacteria</taxon>
        <taxon>Bacillati</taxon>
        <taxon>Bacillota</taxon>
        <taxon>Clostridia</taxon>
        <taxon>Thermoanaerobacterales</taxon>
        <taxon>Thermoanaerobacterales Family IV. Incertae Sedis</taxon>
        <taxon>Mahella</taxon>
    </lineage>
</organism>
<keyword evidence="1" id="KW-0732">Signal</keyword>
<dbReference type="EMBL" id="CP002360">
    <property type="protein sequence ID" value="AEE95843.1"/>
    <property type="molecule type" value="Genomic_DNA"/>
</dbReference>
<sequence length="136" mass="15519">MHSKKLIIFVMAFLIVMLSAACQANDDPYGKEILNMERNFAKSEYEERYKTSFDEITVKKKHVYTFDFSATLSSGSANISIVDANDNKLWDKEIRSGDYQEKVSLSDIPPGICKIVIDINEDTEGHIAYIVKEKKK</sequence>
<name>F4A025_MAHA5</name>
<proteinExistence type="predicted"/>